<dbReference type="GO" id="GO:0046872">
    <property type="term" value="F:metal ion binding"/>
    <property type="evidence" value="ECO:0007669"/>
    <property type="project" value="UniProtKB-UniRule"/>
</dbReference>
<protein>
    <recommendedName>
        <fullName evidence="3 5">GTP cyclohydrolase 1 type 2 homolog</fullName>
    </recommendedName>
</protein>
<evidence type="ECO:0000256" key="1">
    <source>
        <dbReference type="ARBA" id="ARBA00006964"/>
    </source>
</evidence>
<feature type="binding site" evidence="6">
    <location>
        <position position="104"/>
    </location>
    <ligand>
        <name>a divalent metal cation</name>
        <dbReference type="ChEBI" id="CHEBI:60240"/>
        <label>1</label>
    </ligand>
</feature>
<evidence type="ECO:0000256" key="5">
    <source>
        <dbReference type="PIRNR" id="PIRNR037489"/>
    </source>
</evidence>
<name>A0A1Q2HPV7_9BACT</name>
<dbReference type="SUPFAM" id="SSF102705">
    <property type="entry name" value="NIF3 (NGG1p interacting factor 3)-like"/>
    <property type="match status" value="1"/>
</dbReference>
<comment type="subunit">
    <text evidence="2">Homohexamer.</text>
</comment>
<dbReference type="GO" id="GO:0005737">
    <property type="term" value="C:cytoplasm"/>
    <property type="evidence" value="ECO:0007669"/>
    <property type="project" value="TreeGrafter"/>
</dbReference>
<dbReference type="InterPro" id="IPR015867">
    <property type="entry name" value="N-reg_PII/ATP_PRibTrfase_C"/>
</dbReference>
<dbReference type="STRING" id="1940790.L21SP3_01075"/>
<dbReference type="Gene3D" id="3.30.70.120">
    <property type="match status" value="1"/>
</dbReference>
<dbReference type="EMBL" id="CP019633">
    <property type="protein sequence ID" value="AQQ09273.1"/>
    <property type="molecule type" value="Genomic_DNA"/>
</dbReference>
<keyword evidence="4 5" id="KW-0479">Metal-binding</keyword>
<comment type="similarity">
    <text evidence="1 5">Belongs to the GTP cyclohydrolase I type 2/NIF3 family.</text>
</comment>
<reference evidence="8" key="1">
    <citation type="submission" date="2017-02" db="EMBL/GenBank/DDBJ databases">
        <title>Comparative genomics and description of representatives of a novel lineage of planctomycetes thriving in anoxic sediments.</title>
        <authorList>
            <person name="Spring S."/>
            <person name="Bunk B."/>
            <person name="Sproer C."/>
            <person name="Klenk H.-P."/>
        </authorList>
    </citation>
    <scope>NUCLEOTIDE SEQUENCE [LARGE SCALE GENOMIC DNA]</scope>
    <source>
        <strain evidence="8">L21-RPul-D3</strain>
    </source>
</reference>
<dbReference type="InterPro" id="IPR002678">
    <property type="entry name" value="DUF34/NIF3"/>
</dbReference>
<dbReference type="PANTHER" id="PTHR13799:SF14">
    <property type="entry name" value="GTP CYCLOHYDROLASE 1 TYPE 2 HOMOLOG"/>
    <property type="match status" value="1"/>
</dbReference>
<dbReference type="Gene3D" id="3.40.1390.30">
    <property type="entry name" value="NIF3 (NGG1p interacting factor 3)-like"/>
    <property type="match status" value="2"/>
</dbReference>
<dbReference type="KEGG" id="pbu:L21SP3_01075"/>
<evidence type="ECO:0000256" key="4">
    <source>
        <dbReference type="ARBA" id="ARBA00022723"/>
    </source>
</evidence>
<accession>A0A1Q2HPV7</accession>
<dbReference type="InterPro" id="IPR036069">
    <property type="entry name" value="DUF34/NIF3_sf"/>
</dbReference>
<dbReference type="Proteomes" id="UP000188273">
    <property type="component" value="Chromosome"/>
</dbReference>
<evidence type="ECO:0000256" key="2">
    <source>
        <dbReference type="ARBA" id="ARBA00011643"/>
    </source>
</evidence>
<evidence type="ECO:0000256" key="6">
    <source>
        <dbReference type="PIRSR" id="PIRSR602678-1"/>
    </source>
</evidence>
<dbReference type="RefSeq" id="WP_227806835.1">
    <property type="nucleotide sequence ID" value="NZ_CP019633.1"/>
</dbReference>
<dbReference type="FunFam" id="3.40.1390.30:FF:000001">
    <property type="entry name" value="GTP cyclohydrolase 1 type 2"/>
    <property type="match status" value="1"/>
</dbReference>
<gene>
    <name evidence="7" type="ORF">L21SP3_01075</name>
</gene>
<evidence type="ECO:0000256" key="3">
    <source>
        <dbReference type="ARBA" id="ARBA00022112"/>
    </source>
</evidence>
<dbReference type="NCBIfam" id="TIGR00486">
    <property type="entry name" value="YbgI_SA1388"/>
    <property type="match status" value="1"/>
</dbReference>
<dbReference type="PIRSF" id="PIRSF037489">
    <property type="entry name" value="UCP037489_NIF3_YqfO"/>
    <property type="match status" value="1"/>
</dbReference>
<sequence>MAVNAKQFLRLINEIYPLQLAQSWDNVGHLIGDNDARLGRVLLCIDLTEAVYSEAEKGGFDTILCYHPVIWEGLKKITMQSEKPVIYKLIRNGFNVFSIHTACDAAHGGVNDKLAEAAGIEKPEILSDPAELDSDKLWKFTVFVPKDYAGSVAEAAFQAGAGKIGNYDCCSFSAEGRGTFRPLSGANPAIGSVDSFEQVFEIRLEAAVPENKRGDVLEAVLKAHPYEMPAYDFVSMETLQTKYGLGRYGTLTEPATVEQVAKRIKHITGAEVFGLIGEKKRKVEKAAVCAGSCGNIFSSAVRTGCQLYITGEMKHHEALKAQEAGLSCICLSHSVSERFILTSLAEKLTELNKDIIAEVSKEDKDPFSWTML</sequence>
<dbReference type="AlphaFoldDB" id="A0A1Q2HPV7"/>
<proteinExistence type="inferred from homology"/>
<feature type="binding site" evidence="6">
    <location>
        <position position="337"/>
    </location>
    <ligand>
        <name>a divalent metal cation</name>
        <dbReference type="ChEBI" id="CHEBI:60240"/>
        <label>1</label>
    </ligand>
</feature>
<evidence type="ECO:0000313" key="8">
    <source>
        <dbReference type="Proteomes" id="UP000188273"/>
    </source>
</evidence>
<organism evidence="7 8">
    <name type="scientific">Sedimentisphaera cyanobacteriorum</name>
    <dbReference type="NCBI Taxonomy" id="1940790"/>
    <lineage>
        <taxon>Bacteria</taxon>
        <taxon>Pseudomonadati</taxon>
        <taxon>Planctomycetota</taxon>
        <taxon>Phycisphaerae</taxon>
        <taxon>Sedimentisphaerales</taxon>
        <taxon>Sedimentisphaeraceae</taxon>
        <taxon>Sedimentisphaera</taxon>
    </lineage>
</organism>
<dbReference type="InterPro" id="IPR017221">
    <property type="entry name" value="DUF34/NIF3_bac"/>
</dbReference>
<feature type="binding site" evidence="6">
    <location>
        <position position="333"/>
    </location>
    <ligand>
        <name>a divalent metal cation</name>
        <dbReference type="ChEBI" id="CHEBI:60240"/>
        <label>1</label>
    </ligand>
</feature>
<dbReference type="Pfam" id="PF01784">
    <property type="entry name" value="DUF34_NIF3"/>
    <property type="match status" value="1"/>
</dbReference>
<dbReference type="PANTHER" id="PTHR13799">
    <property type="entry name" value="NGG1 INTERACTING FACTOR 3"/>
    <property type="match status" value="1"/>
</dbReference>
<keyword evidence="8" id="KW-1185">Reference proteome</keyword>
<evidence type="ECO:0000313" key="7">
    <source>
        <dbReference type="EMBL" id="AQQ09273.1"/>
    </source>
</evidence>
<feature type="binding site" evidence="6">
    <location>
        <position position="67"/>
    </location>
    <ligand>
        <name>a divalent metal cation</name>
        <dbReference type="ChEBI" id="CHEBI:60240"/>
        <label>1</label>
    </ligand>
</feature>